<sequence length="165" mass="18429">MQNLKQRKPDIGYIPTESEQVNAALALAKIASDDIVYDLGCGDGRVVIAAARQYGARGVGIDIDGERIREAQENSEKAGVCDRVQFRQADLFECDFSEATVVFLYLLPHLNLKLRPKLFNQLKSGTRIVSHDFDMGDWKAAAKVDLLFPEECTLYYWVISEGARG</sequence>
<keyword evidence="6" id="KW-1185">Reference proteome</keyword>
<dbReference type="AlphaFoldDB" id="A0A926VD76"/>
<evidence type="ECO:0000256" key="1">
    <source>
        <dbReference type="ARBA" id="ARBA00022603"/>
    </source>
</evidence>
<accession>A0A926VD76</accession>
<dbReference type="CDD" id="cd02440">
    <property type="entry name" value="AdoMet_MTases"/>
    <property type="match status" value="1"/>
</dbReference>
<proteinExistence type="predicted"/>
<comment type="caution">
    <text evidence="5">The sequence shown here is derived from an EMBL/GenBank/DDBJ whole genome shotgun (WGS) entry which is preliminary data.</text>
</comment>
<keyword evidence="2" id="KW-0808">Transferase</keyword>
<dbReference type="Pfam" id="PF13649">
    <property type="entry name" value="Methyltransf_25"/>
    <property type="match status" value="1"/>
</dbReference>
<gene>
    <name evidence="5" type="ORF">H6G03_11195</name>
</gene>
<dbReference type="PANTHER" id="PTHR13610:SF11">
    <property type="entry name" value="METHYLTRANSFERASE DOMAIN-CONTAINING PROTEIN"/>
    <property type="match status" value="1"/>
</dbReference>
<dbReference type="Gene3D" id="3.40.50.150">
    <property type="entry name" value="Vaccinia Virus protein VP39"/>
    <property type="match status" value="1"/>
</dbReference>
<dbReference type="EMBL" id="JACJPW010000024">
    <property type="protein sequence ID" value="MBD2181667.1"/>
    <property type="molecule type" value="Genomic_DNA"/>
</dbReference>
<evidence type="ECO:0000256" key="2">
    <source>
        <dbReference type="ARBA" id="ARBA00022679"/>
    </source>
</evidence>
<keyword evidence="3" id="KW-0949">S-adenosyl-L-methionine</keyword>
<dbReference type="InterPro" id="IPR029063">
    <property type="entry name" value="SAM-dependent_MTases_sf"/>
</dbReference>
<dbReference type="InterPro" id="IPR041698">
    <property type="entry name" value="Methyltransf_25"/>
</dbReference>
<evidence type="ECO:0000313" key="5">
    <source>
        <dbReference type="EMBL" id="MBD2181667.1"/>
    </source>
</evidence>
<dbReference type="InterPro" id="IPR026170">
    <property type="entry name" value="FAM173A/B"/>
</dbReference>
<protein>
    <submittedName>
        <fullName evidence="5">Class I SAM-dependent methyltransferase</fullName>
    </submittedName>
</protein>
<evidence type="ECO:0000313" key="6">
    <source>
        <dbReference type="Proteomes" id="UP000641646"/>
    </source>
</evidence>
<dbReference type="Proteomes" id="UP000641646">
    <property type="component" value="Unassembled WGS sequence"/>
</dbReference>
<organism evidence="5 6">
    <name type="scientific">Aerosakkonema funiforme FACHB-1375</name>
    <dbReference type="NCBI Taxonomy" id="2949571"/>
    <lineage>
        <taxon>Bacteria</taxon>
        <taxon>Bacillati</taxon>
        <taxon>Cyanobacteriota</taxon>
        <taxon>Cyanophyceae</taxon>
        <taxon>Oscillatoriophycideae</taxon>
        <taxon>Aerosakkonematales</taxon>
        <taxon>Aerosakkonemataceae</taxon>
        <taxon>Aerosakkonema</taxon>
    </lineage>
</organism>
<dbReference type="SUPFAM" id="SSF53335">
    <property type="entry name" value="S-adenosyl-L-methionine-dependent methyltransferases"/>
    <property type="match status" value="1"/>
</dbReference>
<dbReference type="PANTHER" id="PTHR13610">
    <property type="entry name" value="METHYLTRANSFERASE DOMAIN-CONTAINING PROTEIN"/>
    <property type="match status" value="1"/>
</dbReference>
<keyword evidence="1 5" id="KW-0489">Methyltransferase</keyword>
<reference evidence="5" key="1">
    <citation type="journal article" date="2015" name="ISME J.">
        <title>Draft Genome Sequence of Streptomyces incarnatus NRRL8089, which Produces the Nucleoside Antibiotic Sinefungin.</title>
        <authorList>
            <person name="Oshima K."/>
            <person name="Hattori M."/>
            <person name="Shimizu H."/>
            <person name="Fukuda K."/>
            <person name="Nemoto M."/>
            <person name="Inagaki K."/>
            <person name="Tamura T."/>
        </authorList>
    </citation>
    <scope>NUCLEOTIDE SEQUENCE</scope>
    <source>
        <strain evidence="5">FACHB-1375</strain>
    </source>
</reference>
<dbReference type="RefSeq" id="WP_190464477.1">
    <property type="nucleotide sequence ID" value="NZ_JACJPW010000024.1"/>
</dbReference>
<name>A0A926VD76_9CYAN</name>
<feature type="domain" description="Methyltransferase" evidence="4">
    <location>
        <begin position="36"/>
        <end position="123"/>
    </location>
</feature>
<reference evidence="5" key="2">
    <citation type="submission" date="2020-08" db="EMBL/GenBank/DDBJ databases">
        <authorList>
            <person name="Chen M."/>
            <person name="Teng W."/>
            <person name="Zhao L."/>
            <person name="Hu C."/>
            <person name="Zhou Y."/>
            <person name="Han B."/>
            <person name="Song L."/>
            <person name="Shu W."/>
        </authorList>
    </citation>
    <scope>NUCLEOTIDE SEQUENCE</scope>
    <source>
        <strain evidence="5">FACHB-1375</strain>
    </source>
</reference>
<dbReference type="GO" id="GO:0016279">
    <property type="term" value="F:protein-lysine N-methyltransferase activity"/>
    <property type="evidence" value="ECO:0007669"/>
    <property type="project" value="InterPro"/>
</dbReference>
<evidence type="ECO:0000259" key="4">
    <source>
        <dbReference type="Pfam" id="PF13649"/>
    </source>
</evidence>
<evidence type="ECO:0000256" key="3">
    <source>
        <dbReference type="ARBA" id="ARBA00022691"/>
    </source>
</evidence>
<dbReference type="GO" id="GO:0032259">
    <property type="term" value="P:methylation"/>
    <property type="evidence" value="ECO:0007669"/>
    <property type="project" value="UniProtKB-KW"/>
</dbReference>